<dbReference type="Proteomes" id="UP000039324">
    <property type="component" value="Unassembled WGS sequence"/>
</dbReference>
<dbReference type="SUPFAM" id="SSF50978">
    <property type="entry name" value="WD40 repeat-like"/>
    <property type="match status" value="1"/>
</dbReference>
<organism evidence="2 3">
    <name type="scientific">Plasmodiophora brassicae</name>
    <name type="common">Clubroot disease agent</name>
    <dbReference type="NCBI Taxonomy" id="37360"/>
    <lineage>
        <taxon>Eukaryota</taxon>
        <taxon>Sar</taxon>
        <taxon>Rhizaria</taxon>
        <taxon>Endomyxa</taxon>
        <taxon>Phytomyxea</taxon>
        <taxon>Plasmodiophorida</taxon>
        <taxon>Plasmodiophoridae</taxon>
        <taxon>Plasmodiophora</taxon>
    </lineage>
</organism>
<name>A0A0G4J2H5_PLABS</name>
<keyword evidence="3" id="KW-1185">Reference proteome</keyword>
<reference evidence="2 3" key="1">
    <citation type="submission" date="2015-02" db="EMBL/GenBank/DDBJ databases">
        <authorList>
            <person name="Chooi Y.-H."/>
        </authorList>
    </citation>
    <scope>NUCLEOTIDE SEQUENCE [LARGE SCALE GENOMIC DNA]</scope>
    <source>
        <strain evidence="2">E3</strain>
    </source>
</reference>
<gene>
    <name evidence="2" type="ORF">PBRA_002175</name>
</gene>
<dbReference type="InterPro" id="IPR015943">
    <property type="entry name" value="WD40/YVTN_repeat-like_dom_sf"/>
</dbReference>
<evidence type="ECO:0000313" key="2">
    <source>
        <dbReference type="EMBL" id="CEP01569.1"/>
    </source>
</evidence>
<evidence type="ECO:0000313" key="3">
    <source>
        <dbReference type="Proteomes" id="UP000039324"/>
    </source>
</evidence>
<evidence type="ECO:0008006" key="4">
    <source>
        <dbReference type="Google" id="ProtNLM"/>
    </source>
</evidence>
<accession>A0A0G4J2H5</accession>
<sequence length="371" mass="40454">MLQASRFSDFAKSLSTGCDHFRDRGSTLNRSATMPGPARNASASICKASRDPDNSDMVILGTSERLATSHVVMAVNAGLLLSTSDPDADALIQSVDSCPAHVRELHWISSGRVIVAHDSSASVYQVSNRFELRKQCILSLHGNRILVLTASDIATLIWAHTDEIRELAFNPSDVSKFAAGGFDQILSLNDLGAGTKCTVTAVRLDEVIGSVGWPEFDLHSVTATTDDGRFFQFDNRTSMRKASLFIDAQKLQLYTHSLYLPNLVLLGFGDGEIMQVDTRMMSFVTGTRDPFVESIGDITPHSSGRTLLVTGESDVSLWSVDVSGADARIWSHCNMTKGDAMYTNAIFGSRHDIVIKTDQLGYLGVYQHDLI</sequence>
<dbReference type="OrthoDB" id="25131at2759"/>
<dbReference type="EMBL" id="CDSF01000112">
    <property type="protein sequence ID" value="CEP01569.1"/>
    <property type="molecule type" value="Genomic_DNA"/>
</dbReference>
<dbReference type="AlphaFoldDB" id="A0A0G4J2H5"/>
<dbReference type="InterPro" id="IPR036322">
    <property type="entry name" value="WD40_repeat_dom_sf"/>
</dbReference>
<protein>
    <recommendedName>
        <fullName evidence="4">Anaphase-promoting complex subunit 4 WD40 domain-containing protein</fullName>
    </recommendedName>
</protein>
<evidence type="ECO:0000256" key="1">
    <source>
        <dbReference type="SAM" id="MobiDB-lite"/>
    </source>
</evidence>
<feature type="region of interest" description="Disordered" evidence="1">
    <location>
        <begin position="26"/>
        <end position="50"/>
    </location>
</feature>
<proteinExistence type="predicted"/>
<dbReference type="Gene3D" id="2.130.10.10">
    <property type="entry name" value="YVTN repeat-like/Quinoprotein amine dehydrogenase"/>
    <property type="match status" value="1"/>
</dbReference>